<name>A0ABX8C9R2_9ACTN</name>
<reference evidence="4" key="1">
    <citation type="submission" date="2021-05" db="EMBL/GenBank/DDBJ databases">
        <title>Direct Submission.</title>
        <authorList>
            <person name="Li K."/>
            <person name="Gao J."/>
        </authorList>
    </citation>
    <scope>NUCLEOTIDE SEQUENCE [LARGE SCALE GENOMIC DNA]</scope>
    <source>
        <strain evidence="4">HDS12</strain>
    </source>
</reference>
<dbReference type="InterPro" id="IPR036086">
    <property type="entry name" value="ParB/Sulfiredoxin_sf"/>
</dbReference>
<organism evidence="3 4">
    <name type="scientific">Nocardiopsis akebiae</name>
    <dbReference type="NCBI Taxonomy" id="2831968"/>
    <lineage>
        <taxon>Bacteria</taxon>
        <taxon>Bacillati</taxon>
        <taxon>Actinomycetota</taxon>
        <taxon>Actinomycetes</taxon>
        <taxon>Streptosporangiales</taxon>
        <taxon>Nocardiopsidaceae</taxon>
        <taxon>Nocardiopsis</taxon>
    </lineage>
</organism>
<accession>A0ABX8C9R2</accession>
<proteinExistence type="predicted"/>
<dbReference type="SUPFAM" id="SSF110849">
    <property type="entry name" value="ParB/Sulfiredoxin"/>
    <property type="match status" value="1"/>
</dbReference>
<protein>
    <submittedName>
        <fullName evidence="3">ParB N-terminal domain-containing protein</fullName>
    </submittedName>
</protein>
<evidence type="ECO:0000259" key="2">
    <source>
        <dbReference type="SMART" id="SM00470"/>
    </source>
</evidence>
<evidence type="ECO:0000313" key="3">
    <source>
        <dbReference type="EMBL" id="QUX30595.1"/>
    </source>
</evidence>
<dbReference type="Proteomes" id="UP000678016">
    <property type="component" value="Chromosome"/>
</dbReference>
<evidence type="ECO:0000313" key="4">
    <source>
        <dbReference type="Proteomes" id="UP000678016"/>
    </source>
</evidence>
<gene>
    <name evidence="3" type="ORF">KGD83_08840</name>
</gene>
<dbReference type="RefSeq" id="WP_212643346.1">
    <property type="nucleotide sequence ID" value="NZ_CP074132.1"/>
</dbReference>
<feature type="region of interest" description="Disordered" evidence="1">
    <location>
        <begin position="198"/>
        <end position="225"/>
    </location>
</feature>
<evidence type="ECO:0000256" key="1">
    <source>
        <dbReference type="SAM" id="MobiDB-lite"/>
    </source>
</evidence>
<dbReference type="EMBL" id="CP074132">
    <property type="protein sequence ID" value="QUX30595.1"/>
    <property type="molecule type" value="Genomic_DNA"/>
</dbReference>
<dbReference type="InterPro" id="IPR003115">
    <property type="entry name" value="ParB_N"/>
</dbReference>
<dbReference type="SMART" id="SM00470">
    <property type="entry name" value="ParB"/>
    <property type="match status" value="1"/>
</dbReference>
<dbReference type="Gene3D" id="3.90.1530.10">
    <property type="entry name" value="Conserved hypothetical protein from pyrococcus furiosus pfu- 392566-001, ParB domain"/>
    <property type="match status" value="1"/>
</dbReference>
<keyword evidence="4" id="KW-1185">Reference proteome</keyword>
<sequence>MATTSERVRVDVLLDADSPRVEGIDRDHVARLVERIEELPPILVHRSTMRVIDGMHRLQATRMSGRTTIEVVYFDGSVPDCFLTAVEANIRHGLPLTLADRRESAKKILASHPEWSDRAIAARVGLSGKTVGTLRRASTDPAVQSAVRVGLDGRVRVVNPDEKHRRAADLLSQNPEASLREISRLACVSMETVRDIRDRMGGEDNPQSSDDTFAPGTRGDAVGDALTTADHPAASELNEQVSARMKGTKQRSAEVRPIDLGVVLDSLKRDPTLRYNDEGRTMIRWLEARVIRHDEADLVEHIPPHQAARIAAVARACAVNWNVIASLLESRGDQPTHASAST</sequence>
<feature type="domain" description="ParB-like N-terminal" evidence="2">
    <location>
        <begin position="6"/>
        <end position="90"/>
    </location>
</feature>